<evidence type="ECO:0000256" key="1">
    <source>
        <dbReference type="SAM" id="MobiDB-lite"/>
    </source>
</evidence>
<sequence>MKKLILGMMLVTVFLSFSKDRDKGVDRHDFDNNKSLSNDSDNGRVDYFDDLVFNNKRSLSNDRNRGVDRQDFDDFKLRRKPSYNKEELKRKREVMLNNMFDN</sequence>
<gene>
    <name evidence="2" type="ORF">DYH56_10125</name>
</gene>
<evidence type="ECO:0000313" key="3">
    <source>
        <dbReference type="Proteomes" id="UP000263486"/>
    </source>
</evidence>
<accession>A0ABX9KG94</accession>
<organism evidence="2 3">
    <name type="scientific">Psychrilyobacter piezotolerans</name>
    <dbReference type="NCBI Taxonomy" id="2293438"/>
    <lineage>
        <taxon>Bacteria</taxon>
        <taxon>Fusobacteriati</taxon>
        <taxon>Fusobacteriota</taxon>
        <taxon>Fusobacteriia</taxon>
        <taxon>Fusobacteriales</taxon>
        <taxon>Fusobacteriaceae</taxon>
        <taxon>Psychrilyobacter</taxon>
    </lineage>
</organism>
<protein>
    <submittedName>
        <fullName evidence="2">Uncharacterized protein</fullName>
    </submittedName>
</protein>
<reference evidence="2 3" key="1">
    <citation type="submission" date="2018-08" db="EMBL/GenBank/DDBJ databases">
        <title>Draft genome sequence of Psychrilyobacter sp. strain SD5 isolated from Black Sea water.</title>
        <authorList>
            <person name="Yadav S."/>
            <person name="Villanueva L."/>
            <person name="Damste J.S.S."/>
        </authorList>
    </citation>
    <scope>NUCLEOTIDE SEQUENCE [LARGE SCALE GENOMIC DNA]</scope>
    <source>
        <strain evidence="2 3">SD5</strain>
    </source>
</reference>
<dbReference type="RefSeq" id="WP_114642752.1">
    <property type="nucleotide sequence ID" value="NZ_JAACIO010000017.1"/>
</dbReference>
<name>A0ABX9KG94_9FUSO</name>
<dbReference type="EMBL" id="QUAJ01000017">
    <property type="protein sequence ID" value="REI40653.1"/>
    <property type="molecule type" value="Genomic_DNA"/>
</dbReference>
<dbReference type="Proteomes" id="UP000263486">
    <property type="component" value="Unassembled WGS sequence"/>
</dbReference>
<feature type="compositionally biased region" description="Basic and acidic residues" evidence="1">
    <location>
        <begin position="22"/>
        <end position="32"/>
    </location>
</feature>
<keyword evidence="3" id="KW-1185">Reference proteome</keyword>
<evidence type="ECO:0000313" key="2">
    <source>
        <dbReference type="EMBL" id="REI40653.1"/>
    </source>
</evidence>
<proteinExistence type="predicted"/>
<feature type="region of interest" description="Disordered" evidence="1">
    <location>
        <begin position="22"/>
        <end position="44"/>
    </location>
</feature>
<comment type="caution">
    <text evidence="2">The sequence shown here is derived from an EMBL/GenBank/DDBJ whole genome shotgun (WGS) entry which is preliminary data.</text>
</comment>